<evidence type="ECO:0008006" key="5">
    <source>
        <dbReference type="Google" id="ProtNLM"/>
    </source>
</evidence>
<feature type="transmembrane region" description="Helical" evidence="2">
    <location>
        <begin position="267"/>
        <end position="289"/>
    </location>
</feature>
<gene>
    <name evidence="3" type="ORF">A6J39_004505</name>
</gene>
<keyword evidence="1" id="KW-0175">Coiled coil</keyword>
<evidence type="ECO:0000313" key="3">
    <source>
        <dbReference type="EMBL" id="PNL60528.1"/>
    </source>
</evidence>
<reference evidence="3" key="1">
    <citation type="submission" date="2017-12" db="EMBL/GenBank/DDBJ databases">
        <title>FDA dAtabase for Regulatory Grade micrObial Sequences (FDA-ARGOS): Supporting development and validation of Infectious Disease Dx tests.</title>
        <authorList>
            <person name="Kerrigan L."/>
            <person name="Tallon L.J."/>
            <person name="Sadzewicz L."/>
            <person name="Sengamalay N."/>
            <person name="Ott S."/>
            <person name="Godinez A."/>
            <person name="Nagaraj S."/>
            <person name="Vavikolanu K."/>
            <person name="Vyas G."/>
            <person name="Nadendla S."/>
            <person name="Aluvathingal J."/>
            <person name="Sichtig H."/>
        </authorList>
    </citation>
    <scope>NUCLEOTIDE SEQUENCE [LARGE SCALE GENOMIC DNA]</scope>
    <source>
        <strain evidence="3">FDAARGOS_200</strain>
    </source>
</reference>
<keyword evidence="2" id="KW-0812">Transmembrane</keyword>
<feature type="transmembrane region" description="Helical" evidence="2">
    <location>
        <begin position="231"/>
        <end position="261"/>
    </location>
</feature>
<feature type="coiled-coil region" evidence="1">
    <location>
        <begin position="183"/>
        <end position="210"/>
    </location>
</feature>
<name>A0AAX0WRI3_9GAMM</name>
<dbReference type="Proteomes" id="UP000192511">
    <property type="component" value="Unassembled WGS sequence"/>
</dbReference>
<dbReference type="RefSeq" id="WP_019235183.1">
    <property type="nucleotide sequence ID" value="NZ_CAAAHR010000064.1"/>
</dbReference>
<evidence type="ECO:0000256" key="1">
    <source>
        <dbReference type="SAM" id="Coils"/>
    </source>
</evidence>
<sequence>MTNEVTLSPESRELITQLSAIDSSLTFANATQIDKKKLYTWLEQNSKIASDNPAFFLITSLRASLLKDIHKSLNPGLPEEETPKGGMSAKTKYALLALAGTVYFGCEGFDGITAFMGIFSSIPTIALFVAGTLFSVLSMVVFYSFDLVEVSKNLGIKSTDTKKLVDVLLDEVKQIQAVRMRLAKTVQKTKEEYEEDLQIAKMLLQRYKDLEQIRTDLTSAANNPYLQAAKYVTAAVAGILFFSGGFFAGQTVALAIAGLFVTTMAATAWPIVVAGVAVGLAALSVYWFVERPGIENLISRWRGLDKKKIDKLCKAETVKKETEELEELITSITFKINLLEQHDSDQLKIKSLEKEVAELKAQKEAALLQAEEAQGIVSSLTSELEALKEQQVNLESPKQEDHVVSDSIKVTQPLHLSKDDNELSPRQRYSLFKSASTGHLLDLGKTSTLENSI</sequence>
<dbReference type="AlphaFoldDB" id="A0AAX0WRI3"/>
<feature type="transmembrane region" description="Helical" evidence="2">
    <location>
        <begin position="125"/>
        <end position="145"/>
    </location>
</feature>
<proteinExistence type="predicted"/>
<organism evidence="3 4">
    <name type="scientific">Legionella anisa</name>
    <dbReference type="NCBI Taxonomy" id="28082"/>
    <lineage>
        <taxon>Bacteria</taxon>
        <taxon>Pseudomonadati</taxon>
        <taxon>Pseudomonadota</taxon>
        <taxon>Gammaproteobacteria</taxon>
        <taxon>Legionellales</taxon>
        <taxon>Legionellaceae</taxon>
        <taxon>Legionella</taxon>
    </lineage>
</organism>
<dbReference type="GeneID" id="98067231"/>
<dbReference type="EMBL" id="NBTX02000004">
    <property type="protein sequence ID" value="PNL60528.1"/>
    <property type="molecule type" value="Genomic_DNA"/>
</dbReference>
<keyword evidence="2" id="KW-0472">Membrane</keyword>
<evidence type="ECO:0000313" key="4">
    <source>
        <dbReference type="Proteomes" id="UP000192511"/>
    </source>
</evidence>
<accession>A0AAX0WRI3</accession>
<protein>
    <recommendedName>
        <fullName evidence="5">Coiled-coil protein</fullName>
    </recommendedName>
</protein>
<comment type="caution">
    <text evidence="3">The sequence shown here is derived from an EMBL/GenBank/DDBJ whole genome shotgun (WGS) entry which is preliminary data.</text>
</comment>
<evidence type="ECO:0000256" key="2">
    <source>
        <dbReference type="SAM" id="Phobius"/>
    </source>
</evidence>
<keyword evidence="4" id="KW-1185">Reference proteome</keyword>
<keyword evidence="2" id="KW-1133">Transmembrane helix</keyword>
<feature type="coiled-coil region" evidence="1">
    <location>
        <begin position="335"/>
        <end position="390"/>
    </location>
</feature>
<feature type="transmembrane region" description="Helical" evidence="2">
    <location>
        <begin position="93"/>
        <end position="119"/>
    </location>
</feature>